<dbReference type="AlphaFoldDB" id="A0A8X8LE78"/>
<accession>A0A8X8LE78</accession>
<comment type="caution">
    <text evidence="1">The sequence shown here is derived from an EMBL/GenBank/DDBJ whole genome shotgun (WGS) entry which is preliminary data.</text>
</comment>
<name>A0A8X8LE78_9BACT</name>
<protein>
    <submittedName>
        <fullName evidence="1">Uncharacterized protein</fullName>
    </submittedName>
</protein>
<evidence type="ECO:0000313" key="2">
    <source>
        <dbReference type="Proteomes" id="UP000198711"/>
    </source>
</evidence>
<organism evidence="1 2">
    <name type="scientific">Hydrobacter penzbergensis</name>
    <dbReference type="NCBI Taxonomy" id="1235997"/>
    <lineage>
        <taxon>Bacteria</taxon>
        <taxon>Pseudomonadati</taxon>
        <taxon>Bacteroidota</taxon>
        <taxon>Chitinophagia</taxon>
        <taxon>Chitinophagales</taxon>
        <taxon>Chitinophagaceae</taxon>
        <taxon>Hydrobacter</taxon>
    </lineage>
</organism>
<evidence type="ECO:0000313" key="1">
    <source>
        <dbReference type="EMBL" id="SDW84308.1"/>
    </source>
</evidence>
<sequence length="69" mass="7700">MPTVLDYNIDTKQVNRTDSIPVHKPGFISRIVGSYKARAKSIARGLAEAEKIKNGQKKVKSFEQAIKDL</sequence>
<proteinExistence type="predicted"/>
<reference evidence="1 2" key="1">
    <citation type="submission" date="2016-10" db="EMBL/GenBank/DDBJ databases">
        <authorList>
            <person name="Varghese N."/>
            <person name="Submissions S."/>
        </authorList>
    </citation>
    <scope>NUCLEOTIDE SEQUENCE [LARGE SCALE GENOMIC DNA]</scope>
    <source>
        <strain evidence="1 2">DSM 25353</strain>
    </source>
</reference>
<dbReference type="Proteomes" id="UP000198711">
    <property type="component" value="Unassembled WGS sequence"/>
</dbReference>
<keyword evidence="2" id="KW-1185">Reference proteome</keyword>
<dbReference type="EMBL" id="FNNO01000006">
    <property type="protein sequence ID" value="SDW84308.1"/>
    <property type="molecule type" value="Genomic_DNA"/>
</dbReference>
<gene>
    <name evidence="1" type="ORF">SAMN05444410_106108</name>
</gene>
<dbReference type="RefSeq" id="WP_092723573.1">
    <property type="nucleotide sequence ID" value="NZ_FNNO01000006.1"/>
</dbReference>